<accession>A0ABD0LMA9</accession>
<reference evidence="1 2" key="1">
    <citation type="journal article" date="2023" name="Sci. Data">
        <title>Genome assembly of the Korean intertidal mud-creeper Batillaria attramentaria.</title>
        <authorList>
            <person name="Patra A.K."/>
            <person name="Ho P.T."/>
            <person name="Jun S."/>
            <person name="Lee S.J."/>
            <person name="Kim Y."/>
            <person name="Won Y.J."/>
        </authorList>
    </citation>
    <scope>NUCLEOTIDE SEQUENCE [LARGE SCALE GENOMIC DNA]</scope>
    <source>
        <strain evidence="1">Wonlab-2016</strain>
    </source>
</reference>
<sequence>MHYRLNLLLNNLYYTEHNILGCRLNTMKSHNYGRYIESGAATAISSCQVPFTSITMTAAPHSVTATGLTICLPTGLCCSDIRLIILLQISSALKPRPASPRSKRSESEPD</sequence>
<proteinExistence type="predicted"/>
<dbReference type="EMBL" id="JACVVK020000039">
    <property type="protein sequence ID" value="KAK7500127.1"/>
    <property type="molecule type" value="Genomic_DNA"/>
</dbReference>
<dbReference type="AlphaFoldDB" id="A0ABD0LMA9"/>
<evidence type="ECO:0000313" key="2">
    <source>
        <dbReference type="Proteomes" id="UP001519460"/>
    </source>
</evidence>
<gene>
    <name evidence="1" type="ORF">BaRGS_00008674</name>
</gene>
<name>A0ABD0LMA9_9CAEN</name>
<evidence type="ECO:0000313" key="1">
    <source>
        <dbReference type="EMBL" id="KAK7500127.1"/>
    </source>
</evidence>
<dbReference type="Proteomes" id="UP001519460">
    <property type="component" value="Unassembled WGS sequence"/>
</dbReference>
<protein>
    <submittedName>
        <fullName evidence="1">Uncharacterized protein</fullName>
    </submittedName>
</protein>
<comment type="caution">
    <text evidence="1">The sequence shown here is derived from an EMBL/GenBank/DDBJ whole genome shotgun (WGS) entry which is preliminary data.</text>
</comment>
<keyword evidence="2" id="KW-1185">Reference proteome</keyword>
<organism evidence="1 2">
    <name type="scientific">Batillaria attramentaria</name>
    <dbReference type="NCBI Taxonomy" id="370345"/>
    <lineage>
        <taxon>Eukaryota</taxon>
        <taxon>Metazoa</taxon>
        <taxon>Spiralia</taxon>
        <taxon>Lophotrochozoa</taxon>
        <taxon>Mollusca</taxon>
        <taxon>Gastropoda</taxon>
        <taxon>Caenogastropoda</taxon>
        <taxon>Sorbeoconcha</taxon>
        <taxon>Cerithioidea</taxon>
        <taxon>Batillariidae</taxon>
        <taxon>Batillaria</taxon>
    </lineage>
</organism>